<gene>
    <name evidence="8" type="primary">mhpF</name>
    <name evidence="8" type="ORF">LMG9964_00410</name>
</gene>
<dbReference type="NCBIfam" id="NF006157">
    <property type="entry name" value="PRK08300.1"/>
    <property type="match status" value="1"/>
</dbReference>
<dbReference type="Pfam" id="PF09290">
    <property type="entry name" value="AcetDehyd-dimer"/>
    <property type="match status" value="1"/>
</dbReference>
<dbReference type="InterPro" id="IPR015426">
    <property type="entry name" value="Acetylaldehyde_DH_C"/>
</dbReference>
<dbReference type="GO" id="GO:0008774">
    <property type="term" value="F:acetaldehyde dehydrogenase (acetylating) activity"/>
    <property type="evidence" value="ECO:0007669"/>
    <property type="project" value="UniProtKB-UniRule"/>
</dbReference>
<evidence type="ECO:0000313" key="9">
    <source>
        <dbReference type="Proteomes" id="UP000494102"/>
    </source>
</evidence>
<keyword evidence="2 5" id="KW-0058">Aromatic hydrocarbons catabolism</keyword>
<sequence length="350" mass="37230">MKTKARLDVAIIGPGNIGTDLMIKTLRYAKYLRMEAMVGVDPASDGLARARRLGVATTHEGVQGLARLPMFEDIDIVFDATSASAHVKNDAFLHAAKPGLQMIDLTPAAIGPFVVPVVNAFEHVGAANLNMVTCGGQATIPIVHAVSRIAPVHYAEIVASISSRSAGPGTRANIDEAAGLEPWLQCQATDRRGRRHRAPAAGKTRAGGPRNACTWLRWRVFELSAAYRSGRGEVRAVRIRHHGRARAPPDGGRPGRHDRGRRPGYGANAAATASASREGKRMIDYDELAARVDAAACKATPVPRLTGTPGFTLDAACEIQRAAHALAHGVHVQCLINGLGVTEFTTYQPS</sequence>
<dbReference type="EMBL" id="CADILN010000001">
    <property type="protein sequence ID" value="CAB4046779.1"/>
    <property type="molecule type" value="Genomic_DNA"/>
</dbReference>
<dbReference type="SMART" id="SM00859">
    <property type="entry name" value="Semialdhyde_dh"/>
    <property type="match status" value="1"/>
</dbReference>
<comment type="similarity">
    <text evidence="1 5">Belongs to the acetaldehyde dehydrogenase family.</text>
</comment>
<evidence type="ECO:0000256" key="6">
    <source>
        <dbReference type="SAM" id="MobiDB-lite"/>
    </source>
</evidence>
<dbReference type="AlphaFoldDB" id="A0A6J5JXZ6"/>
<dbReference type="Proteomes" id="UP000494102">
    <property type="component" value="Unassembled WGS sequence"/>
</dbReference>
<name>A0A6J5JXZ6_9BURK</name>
<protein>
    <recommendedName>
        <fullName evidence="5">Acetaldehyde dehydrogenase</fullName>
        <ecNumber evidence="5">1.2.1.10</ecNumber>
    </recommendedName>
    <alternativeName>
        <fullName evidence="5">Acetaldehyde dehydrogenase [acetylating]</fullName>
    </alternativeName>
</protein>
<evidence type="ECO:0000313" key="8">
    <source>
        <dbReference type="EMBL" id="CAB4046779.1"/>
    </source>
</evidence>
<accession>A0A6J5JXZ6</accession>
<dbReference type="CDD" id="cd23933">
    <property type="entry name" value="ALDH_C"/>
    <property type="match status" value="1"/>
</dbReference>
<evidence type="ECO:0000256" key="3">
    <source>
        <dbReference type="ARBA" id="ARBA00023002"/>
    </source>
</evidence>
<keyword evidence="3 5" id="KW-0560">Oxidoreductase</keyword>
<proteinExistence type="inferred from homology"/>
<feature type="active site" description="Acyl-thioester intermediate" evidence="5">
    <location>
        <position position="134"/>
    </location>
</feature>
<comment type="catalytic activity">
    <reaction evidence="5">
        <text>acetaldehyde + NAD(+) + CoA = acetyl-CoA + NADH + H(+)</text>
        <dbReference type="Rhea" id="RHEA:23288"/>
        <dbReference type="ChEBI" id="CHEBI:15343"/>
        <dbReference type="ChEBI" id="CHEBI:15378"/>
        <dbReference type="ChEBI" id="CHEBI:57287"/>
        <dbReference type="ChEBI" id="CHEBI:57288"/>
        <dbReference type="ChEBI" id="CHEBI:57540"/>
        <dbReference type="ChEBI" id="CHEBI:57945"/>
        <dbReference type="EC" id="1.2.1.10"/>
    </reaction>
</comment>
<feature type="compositionally biased region" description="Low complexity" evidence="6">
    <location>
        <begin position="267"/>
        <end position="276"/>
    </location>
</feature>
<evidence type="ECO:0000256" key="1">
    <source>
        <dbReference type="ARBA" id="ARBA00009244"/>
    </source>
</evidence>
<evidence type="ECO:0000259" key="7">
    <source>
        <dbReference type="SMART" id="SM00859"/>
    </source>
</evidence>
<dbReference type="HAMAP" id="MF_01657">
    <property type="entry name" value="Ac_ald_DH_ac"/>
    <property type="match status" value="1"/>
</dbReference>
<evidence type="ECO:0000256" key="5">
    <source>
        <dbReference type="HAMAP-Rule" id="MF_01657"/>
    </source>
</evidence>
<dbReference type="InterPro" id="IPR000534">
    <property type="entry name" value="Semialdehyde_DH_NAD-bd"/>
</dbReference>
<keyword evidence="4 5" id="KW-0520">NAD</keyword>
<dbReference type="EC" id="1.2.1.10" evidence="5"/>
<organism evidence="8 9">
    <name type="scientific">Paraburkholderia phenoliruptrix</name>
    <dbReference type="NCBI Taxonomy" id="252970"/>
    <lineage>
        <taxon>Bacteria</taxon>
        <taxon>Pseudomonadati</taxon>
        <taxon>Pseudomonadota</taxon>
        <taxon>Betaproteobacteria</taxon>
        <taxon>Burkholderiales</taxon>
        <taxon>Burkholderiaceae</taxon>
        <taxon>Paraburkholderia</taxon>
    </lineage>
</organism>
<dbReference type="Gene3D" id="3.40.50.720">
    <property type="entry name" value="NAD(P)-binding Rossmann-like Domain"/>
    <property type="match status" value="1"/>
</dbReference>
<comment type="caution">
    <text evidence="5">Lacks conserved residue(s) required for the propagation of feature annotation.</text>
</comment>
<feature type="region of interest" description="Disordered" evidence="6">
    <location>
        <begin position="238"/>
        <end position="278"/>
    </location>
</feature>
<evidence type="ECO:0000256" key="2">
    <source>
        <dbReference type="ARBA" id="ARBA00022797"/>
    </source>
</evidence>
<dbReference type="InterPro" id="IPR003361">
    <property type="entry name" value="Acetaldehyde_dehydrogenase"/>
</dbReference>
<reference evidence="8 9" key="1">
    <citation type="submission" date="2020-04" db="EMBL/GenBank/DDBJ databases">
        <authorList>
            <person name="De Canck E."/>
        </authorList>
    </citation>
    <scope>NUCLEOTIDE SEQUENCE [LARGE SCALE GENOMIC DNA]</scope>
    <source>
        <strain evidence="8 9">LMG 9964</strain>
    </source>
</reference>
<feature type="domain" description="Semialdehyde dehydrogenase NAD-binding" evidence="7">
    <location>
        <begin position="8"/>
        <end position="126"/>
    </location>
</feature>
<feature type="binding site" evidence="5">
    <location>
        <begin position="165"/>
        <end position="173"/>
    </location>
    <ligand>
        <name>NAD(+)</name>
        <dbReference type="ChEBI" id="CHEBI:57540"/>
    </ligand>
</feature>
<evidence type="ECO:0000256" key="4">
    <source>
        <dbReference type="ARBA" id="ARBA00023027"/>
    </source>
</evidence>
<dbReference type="InterPro" id="IPR036291">
    <property type="entry name" value="NAD(P)-bd_dom_sf"/>
</dbReference>
<dbReference type="GO" id="GO:0051287">
    <property type="term" value="F:NAD binding"/>
    <property type="evidence" value="ECO:0007669"/>
    <property type="project" value="UniProtKB-UniRule"/>
</dbReference>
<dbReference type="SUPFAM" id="SSF51735">
    <property type="entry name" value="NAD(P)-binding Rossmann-fold domains"/>
    <property type="match status" value="1"/>
</dbReference>